<feature type="coiled-coil region" evidence="4">
    <location>
        <begin position="124"/>
        <end position="151"/>
    </location>
</feature>
<dbReference type="Proteomes" id="UP000677228">
    <property type="component" value="Unassembled WGS sequence"/>
</dbReference>
<evidence type="ECO:0000313" key="10">
    <source>
        <dbReference type="Proteomes" id="UP000663829"/>
    </source>
</evidence>
<evidence type="ECO:0000256" key="3">
    <source>
        <dbReference type="PROSITE-ProRule" id="PRU00175"/>
    </source>
</evidence>
<evidence type="ECO:0000256" key="4">
    <source>
        <dbReference type="SAM" id="Coils"/>
    </source>
</evidence>
<evidence type="ECO:0000313" key="7">
    <source>
        <dbReference type="EMBL" id="CAF1238922.1"/>
    </source>
</evidence>
<dbReference type="PANTHER" id="PTHR14879">
    <property type="entry name" value="CASPASE REGULATOR, RING FINGER DOMAIN-CONTAINING"/>
    <property type="match status" value="1"/>
</dbReference>
<dbReference type="InterPro" id="IPR001841">
    <property type="entry name" value="Znf_RING"/>
</dbReference>
<dbReference type="SUPFAM" id="SSF57850">
    <property type="entry name" value="RING/U-box"/>
    <property type="match status" value="1"/>
</dbReference>
<keyword evidence="1 3" id="KW-0863">Zinc-finger</keyword>
<comment type="caution">
    <text evidence="7">The sequence shown here is derived from an EMBL/GenBank/DDBJ whole genome shotgun (WGS) entry which is preliminary data.</text>
</comment>
<reference evidence="7" key="1">
    <citation type="submission" date="2021-02" db="EMBL/GenBank/DDBJ databases">
        <authorList>
            <person name="Nowell W R."/>
        </authorList>
    </citation>
    <scope>NUCLEOTIDE SEQUENCE</scope>
</reference>
<dbReference type="Gene3D" id="3.30.40.10">
    <property type="entry name" value="Zinc/RING finger domain, C3HC4 (zinc finger)"/>
    <property type="match status" value="1"/>
</dbReference>
<feature type="domain" description="RING-type" evidence="5">
    <location>
        <begin position="147"/>
        <end position="180"/>
    </location>
</feature>
<protein>
    <recommendedName>
        <fullName evidence="5">RING-type domain-containing protein</fullName>
    </recommendedName>
</protein>
<evidence type="ECO:0000313" key="8">
    <source>
        <dbReference type="EMBL" id="CAF3819530.1"/>
    </source>
</evidence>
<dbReference type="OrthoDB" id="7873042at2759"/>
<dbReference type="EMBL" id="CAJOBA010008070">
    <property type="protein sequence ID" value="CAF3819530.1"/>
    <property type="molecule type" value="Genomic_DNA"/>
</dbReference>
<evidence type="ECO:0000259" key="5">
    <source>
        <dbReference type="PROSITE" id="PS50089"/>
    </source>
</evidence>
<dbReference type="SMART" id="SM00184">
    <property type="entry name" value="RING"/>
    <property type="match status" value="1"/>
</dbReference>
<evidence type="ECO:0000256" key="1">
    <source>
        <dbReference type="ARBA" id="ARBA00022771"/>
    </source>
</evidence>
<dbReference type="Proteomes" id="UP000663829">
    <property type="component" value="Unassembled WGS sequence"/>
</dbReference>
<dbReference type="InterPro" id="IPR013083">
    <property type="entry name" value="Znf_RING/FYVE/PHD"/>
</dbReference>
<evidence type="ECO:0000256" key="2">
    <source>
        <dbReference type="ARBA" id="ARBA00022833"/>
    </source>
</evidence>
<keyword evidence="1 3" id="KW-0479">Metal-binding</keyword>
<organism evidence="7 10">
    <name type="scientific">Didymodactylos carnosus</name>
    <dbReference type="NCBI Taxonomy" id="1234261"/>
    <lineage>
        <taxon>Eukaryota</taxon>
        <taxon>Metazoa</taxon>
        <taxon>Spiralia</taxon>
        <taxon>Gnathifera</taxon>
        <taxon>Rotifera</taxon>
        <taxon>Eurotatoria</taxon>
        <taxon>Bdelloidea</taxon>
        <taxon>Philodinida</taxon>
        <taxon>Philodinidae</taxon>
        <taxon>Didymodactylos</taxon>
    </lineage>
</organism>
<evidence type="ECO:0000313" key="6">
    <source>
        <dbReference type="EMBL" id="CAF1052903.1"/>
    </source>
</evidence>
<name>A0A814Z4G9_9BILA</name>
<keyword evidence="2" id="KW-0862">Zinc</keyword>
<keyword evidence="10" id="KW-1185">Reference proteome</keyword>
<gene>
    <name evidence="7" type="ORF">GPM918_LOCUS25556</name>
    <name evidence="6" type="ORF">OVA965_LOCUS17031</name>
    <name evidence="9" type="ORF">SRO942_LOCUS25562</name>
    <name evidence="8" type="ORF">TMI583_LOCUS17041</name>
</gene>
<keyword evidence="4" id="KW-0175">Coiled coil</keyword>
<dbReference type="PROSITE" id="PS50089">
    <property type="entry name" value="ZF_RING_2"/>
    <property type="match status" value="1"/>
</dbReference>
<dbReference type="AlphaFoldDB" id="A0A814Z4G9"/>
<dbReference type="CDD" id="cd16520">
    <property type="entry name" value="RING-HC_MIBs-like"/>
    <property type="match status" value="1"/>
</dbReference>
<proteinExistence type="predicted"/>
<dbReference type="InterPro" id="IPR051728">
    <property type="entry name" value="RING-FYVE_E3_ubiquitin-ligase"/>
</dbReference>
<evidence type="ECO:0000313" key="9">
    <source>
        <dbReference type="EMBL" id="CAF4001095.1"/>
    </source>
</evidence>
<dbReference type="EMBL" id="CAJNOK010008057">
    <property type="protein sequence ID" value="CAF1052903.1"/>
    <property type="molecule type" value="Genomic_DNA"/>
</dbReference>
<dbReference type="Pfam" id="PF13920">
    <property type="entry name" value="zf-C3HC4_3"/>
    <property type="match status" value="1"/>
</dbReference>
<dbReference type="EMBL" id="CAJNOQ010009965">
    <property type="protein sequence ID" value="CAF1238922.1"/>
    <property type="molecule type" value="Genomic_DNA"/>
</dbReference>
<accession>A0A814Z4G9</accession>
<dbReference type="EMBL" id="CAJOBC010009970">
    <property type="protein sequence ID" value="CAF4001095.1"/>
    <property type="molecule type" value="Genomic_DNA"/>
</dbReference>
<dbReference type="PANTHER" id="PTHR14879:SF5">
    <property type="entry name" value="RING-TYPE DOMAIN-CONTAINING PROTEIN"/>
    <property type="match status" value="1"/>
</dbReference>
<dbReference type="Proteomes" id="UP000682733">
    <property type="component" value="Unassembled WGS sequence"/>
</dbReference>
<dbReference type="GO" id="GO:0008270">
    <property type="term" value="F:zinc ion binding"/>
    <property type="evidence" value="ECO:0007669"/>
    <property type="project" value="UniProtKB-KW"/>
</dbReference>
<sequence length="190" mass="22024">MFKKIWEQFKDLTLTQIITTEIVEDQGQLLSDTFNAFLFCVYSRPRSPQEARGVNNEVELLLPCEFCQTLLTIYTFEHHQMLCEKNPNNNLTKQSERQVSTEVNEPTLSLHTVPARAPPPSQPVVSLNNKVKELESKIQKLEQQHQCAICYEREKGIVFTCGHSTCRQCSEQIQTCHICRKPIRTRLPLY</sequence>
<dbReference type="Proteomes" id="UP000681722">
    <property type="component" value="Unassembled WGS sequence"/>
</dbReference>